<dbReference type="AlphaFoldDB" id="L0I8G2"/>
<reference evidence="1" key="1">
    <citation type="submission" date="2011-09" db="EMBL/GenBank/DDBJ databases">
        <title>Complete sequence of Halovivax ruber XH-70.</title>
        <authorList>
            <consortium name="US DOE Joint Genome Institute"/>
            <person name="Lucas S."/>
            <person name="Han J."/>
            <person name="Lapidus A."/>
            <person name="Cheng J.-F."/>
            <person name="Goodwin L."/>
            <person name="Pitluck S."/>
            <person name="Peters L."/>
            <person name="Mikhailova N."/>
            <person name="Davenport K."/>
            <person name="Detter J.C."/>
            <person name="Han C."/>
            <person name="Tapia R."/>
            <person name="Land M."/>
            <person name="Hauser L."/>
            <person name="Kyrpides N."/>
            <person name="Ivanova N."/>
            <person name="Pagani I."/>
            <person name="Sproer C."/>
            <person name="Anderson I."/>
            <person name="Woyke T."/>
        </authorList>
    </citation>
    <scope>NUCLEOTIDE SEQUENCE</scope>
    <source>
        <strain evidence="1">XH-70</strain>
    </source>
</reference>
<organism evidence="1 2">
    <name type="scientific">Halovivax ruber (strain DSM 18193 / JCM 13892 / XH-70)</name>
    <dbReference type="NCBI Taxonomy" id="797302"/>
    <lineage>
        <taxon>Archaea</taxon>
        <taxon>Methanobacteriati</taxon>
        <taxon>Methanobacteriota</taxon>
        <taxon>Stenosarchaea group</taxon>
        <taxon>Halobacteria</taxon>
        <taxon>Halobacteriales</taxon>
        <taxon>Natrialbaceae</taxon>
        <taxon>Halovivax</taxon>
    </lineage>
</organism>
<keyword evidence="2" id="KW-1185">Reference proteome</keyword>
<proteinExistence type="predicted"/>
<dbReference type="eggNOG" id="arCOG10709">
    <property type="taxonomic scope" value="Archaea"/>
</dbReference>
<dbReference type="HOGENOM" id="CLU_878804_0_0_2"/>
<dbReference type="EMBL" id="CP003050">
    <property type="protein sequence ID" value="AGB14989.1"/>
    <property type="molecule type" value="Genomic_DNA"/>
</dbReference>
<evidence type="ECO:0000313" key="1">
    <source>
        <dbReference type="EMBL" id="AGB14989.1"/>
    </source>
</evidence>
<dbReference type="KEGG" id="hru:Halru_0345"/>
<name>L0I8G2_HALRX</name>
<gene>
    <name evidence="1" type="ordered locus">Halru_0345</name>
</gene>
<protein>
    <submittedName>
        <fullName evidence="1">Uncharacterized protein</fullName>
    </submittedName>
</protein>
<evidence type="ECO:0000313" key="2">
    <source>
        <dbReference type="Proteomes" id="UP000010846"/>
    </source>
</evidence>
<sequence length="316" mass="33210">MCSRRAVLGAALATTGVCAPVAGSITTAGSDATLQVIVSPGPTPLYARLRDGLDAVRTDWTSIHEAAVAAVADALGQIETYAHETGRDWLDVAVDRGQSLGSPFATASPLDTATAVERVYDGFREVIGVGLDELQCHLLCWWGPFDYRIGYGRTVPGDGRVGRGDHSAGLAIANVGATEGWDGRAVTRNVAIHEVLHTYLSPADAAAVGDSRCDHDLGTIREPEPAVREISPMATTYAGGGADDRGPIHLLADGLLGSNGATRWAGRGCVNQDALPERGPEAGDGPADADVTWRHSTRLTAETMEAVCRYVERTLR</sequence>
<accession>L0I8G2</accession>
<dbReference type="STRING" id="797302.Halru_0345"/>
<dbReference type="Proteomes" id="UP000010846">
    <property type="component" value="Chromosome"/>
</dbReference>